<evidence type="ECO:0000256" key="1">
    <source>
        <dbReference type="ARBA" id="ARBA00006484"/>
    </source>
</evidence>
<dbReference type="PRINTS" id="PR00081">
    <property type="entry name" value="GDHRDH"/>
</dbReference>
<organism evidence="3 4">
    <name type="scientific">Alternaria dauci</name>
    <dbReference type="NCBI Taxonomy" id="48095"/>
    <lineage>
        <taxon>Eukaryota</taxon>
        <taxon>Fungi</taxon>
        <taxon>Dikarya</taxon>
        <taxon>Ascomycota</taxon>
        <taxon>Pezizomycotina</taxon>
        <taxon>Dothideomycetes</taxon>
        <taxon>Pleosporomycetidae</taxon>
        <taxon>Pleosporales</taxon>
        <taxon>Pleosporineae</taxon>
        <taxon>Pleosporaceae</taxon>
        <taxon>Alternaria</taxon>
        <taxon>Alternaria sect. Porri</taxon>
    </lineage>
</organism>
<dbReference type="GeneID" id="96082952"/>
<dbReference type="InterPro" id="IPR002347">
    <property type="entry name" value="SDR_fam"/>
</dbReference>
<dbReference type="CDD" id="cd05233">
    <property type="entry name" value="SDR_c"/>
    <property type="match status" value="1"/>
</dbReference>
<dbReference type="Proteomes" id="UP001578633">
    <property type="component" value="Chromosome 2"/>
</dbReference>
<accession>A0ABR3UQ79</accession>
<dbReference type="RefSeq" id="XP_069309177.1">
    <property type="nucleotide sequence ID" value="XM_069449394.1"/>
</dbReference>
<dbReference type="Gene3D" id="3.40.50.720">
    <property type="entry name" value="NAD(P)-binding Rossmann-like Domain"/>
    <property type="match status" value="1"/>
</dbReference>
<keyword evidence="4" id="KW-1185">Reference proteome</keyword>
<reference evidence="3 4" key="1">
    <citation type="submission" date="2024-09" db="EMBL/GenBank/DDBJ databases">
        <title>T2T genomes of carrot and Alternaria dauci and their utility for understanding host-pathogen interaction during carrot leaf blight disease.</title>
        <authorList>
            <person name="Liu W."/>
            <person name="Xu S."/>
            <person name="Ou C."/>
            <person name="Liu X."/>
            <person name="Zhuang F."/>
            <person name="Deng X.W."/>
        </authorList>
    </citation>
    <scope>NUCLEOTIDE SEQUENCE [LARGE SCALE GENOMIC DNA]</scope>
    <source>
        <strain evidence="3 4">A2016</strain>
    </source>
</reference>
<keyword evidence="2" id="KW-0560">Oxidoreductase</keyword>
<dbReference type="EMBL" id="JBHGVX010000002">
    <property type="protein sequence ID" value="KAL1798593.1"/>
    <property type="molecule type" value="Genomic_DNA"/>
</dbReference>
<evidence type="ECO:0000256" key="2">
    <source>
        <dbReference type="ARBA" id="ARBA00023002"/>
    </source>
</evidence>
<protein>
    <submittedName>
        <fullName evidence="3">Uncharacterized protein</fullName>
    </submittedName>
</protein>
<sequence length="285" mass="30072">MADYVPPAPKLHEQDLKDKVAIVTGASKGIGRAITLSLATRGCSILGTYSSPESAHNFDTLSSTVRGLYASSNNETPTMRGVVADIKSLPSVGTLLAALANHFPGKKLSILVFNACFNTRPRIGSASEADISHSLTGNLHWPIVLMENLVRQHLFTPHSRVVVISSDRVRDPSPGSGLFNATRAAMESLVRSWAIELPHSFPGTTVNAVSVGLTDTPGLRSFPPEAVQALKEQRLPKVKVAEGGRLGQAEDIADVVGFLASEKSRWVSGSVVAANGGAEWVGGSS</sequence>
<evidence type="ECO:0000313" key="3">
    <source>
        <dbReference type="EMBL" id="KAL1798593.1"/>
    </source>
</evidence>
<dbReference type="PANTHER" id="PTHR48107">
    <property type="entry name" value="NADPH-DEPENDENT ALDEHYDE REDUCTASE-LIKE PROTEIN, CHLOROPLASTIC-RELATED"/>
    <property type="match status" value="1"/>
</dbReference>
<evidence type="ECO:0000313" key="4">
    <source>
        <dbReference type="Proteomes" id="UP001578633"/>
    </source>
</evidence>
<dbReference type="SUPFAM" id="SSF51735">
    <property type="entry name" value="NAD(P)-binding Rossmann-fold domains"/>
    <property type="match status" value="1"/>
</dbReference>
<dbReference type="Pfam" id="PF13561">
    <property type="entry name" value="adh_short_C2"/>
    <property type="match status" value="1"/>
</dbReference>
<dbReference type="InterPro" id="IPR036291">
    <property type="entry name" value="NAD(P)-bd_dom_sf"/>
</dbReference>
<comment type="caution">
    <text evidence="3">The sequence shown here is derived from an EMBL/GenBank/DDBJ whole genome shotgun (WGS) entry which is preliminary data.</text>
</comment>
<dbReference type="PANTHER" id="PTHR48107:SF7">
    <property type="entry name" value="RE15974P"/>
    <property type="match status" value="1"/>
</dbReference>
<proteinExistence type="inferred from homology"/>
<name>A0ABR3UQ79_9PLEO</name>
<gene>
    <name evidence="3" type="ORF">ACET3X_002630</name>
</gene>
<comment type="similarity">
    <text evidence="1">Belongs to the short-chain dehydrogenases/reductases (SDR) family.</text>
</comment>